<feature type="compositionally biased region" description="Pro residues" evidence="1">
    <location>
        <begin position="68"/>
        <end position="89"/>
    </location>
</feature>
<name>A0AAJ0G4R5_9PEZI</name>
<comment type="caution">
    <text evidence="2">The sequence shown here is derived from an EMBL/GenBank/DDBJ whole genome shotgun (WGS) entry which is preliminary data.</text>
</comment>
<reference evidence="2" key="1">
    <citation type="submission" date="2023-04" db="EMBL/GenBank/DDBJ databases">
        <title>Black Yeasts Isolated from many extreme environments.</title>
        <authorList>
            <person name="Coleine C."/>
            <person name="Stajich J.E."/>
            <person name="Selbmann L."/>
        </authorList>
    </citation>
    <scope>NUCLEOTIDE SEQUENCE</scope>
    <source>
        <strain evidence="2">CCFEE 5312</strain>
    </source>
</reference>
<organism evidence="2 3">
    <name type="scientific">Extremus antarcticus</name>
    <dbReference type="NCBI Taxonomy" id="702011"/>
    <lineage>
        <taxon>Eukaryota</taxon>
        <taxon>Fungi</taxon>
        <taxon>Dikarya</taxon>
        <taxon>Ascomycota</taxon>
        <taxon>Pezizomycotina</taxon>
        <taxon>Dothideomycetes</taxon>
        <taxon>Dothideomycetidae</taxon>
        <taxon>Mycosphaerellales</taxon>
        <taxon>Extremaceae</taxon>
        <taxon>Extremus</taxon>
    </lineage>
</organism>
<sequence>MQLLEPHIELQPMDRQHTYAVKPIVVLALRTPKPTAACHVVFSSHFAFTLPLVTTNNSATKQSTPPTSKMPPPKSTPAPTPPLATPAPSNPTINLHSIAFSLDKTTHRLHTFRGKDFPYRGFARQIEIFRELGPELQYIKGRFTALYAKLATVPVIDVGQAAKLEHLKQAIRQVVRMVDEQQAEFDYWWRGLKGEEREMIEMAHRVALEVRRKQRGEGGGGSGR</sequence>
<dbReference type="AlphaFoldDB" id="A0AAJ0G4R5"/>
<protein>
    <submittedName>
        <fullName evidence="2">Uncharacterized protein</fullName>
    </submittedName>
</protein>
<evidence type="ECO:0000256" key="1">
    <source>
        <dbReference type="SAM" id="MobiDB-lite"/>
    </source>
</evidence>
<gene>
    <name evidence="2" type="ORF">LTR09_011869</name>
</gene>
<accession>A0AAJ0G4R5</accession>
<dbReference type="EMBL" id="JAWDJX010000084">
    <property type="protein sequence ID" value="KAK3046655.1"/>
    <property type="molecule type" value="Genomic_DNA"/>
</dbReference>
<evidence type="ECO:0000313" key="3">
    <source>
        <dbReference type="Proteomes" id="UP001271007"/>
    </source>
</evidence>
<keyword evidence="3" id="KW-1185">Reference proteome</keyword>
<feature type="region of interest" description="Disordered" evidence="1">
    <location>
        <begin position="57"/>
        <end position="89"/>
    </location>
</feature>
<evidence type="ECO:0000313" key="2">
    <source>
        <dbReference type="EMBL" id="KAK3046655.1"/>
    </source>
</evidence>
<proteinExistence type="predicted"/>
<dbReference type="Proteomes" id="UP001271007">
    <property type="component" value="Unassembled WGS sequence"/>
</dbReference>